<gene>
    <name evidence="2" type="ORF">Tco_0859195</name>
</gene>
<sequence length="409" mass="44896">MEKSSNPTQIPSPPNVTPKEEHVTLDKSKSPNPFLLADQVSTPTGVVVRPWFATIRYNREIGAKGTLKKSCLPPSPHDGHLQVDVPLANKAPNTSSHDEMNDSRDLMFGAKVGTKKKHSKHNLGSKEEATKSQPSSKEVAHSPTGHSKNKKNFSTAKDKALSQPLVSTPVDTELHKEDLQAAGDPTSLGVTSEERAHPQLSSNKTKSDRDGLKTAHTDSGTLQSHILPYPKSIIFQELMVAEPKNIQWELPVEFLDLPSQVSLVHGKLKTLDSLLSLLNKVTDTLNRFSTMVKTASGAASKNVSSACQAIASPAEGAKNTNPATRDAEPTNLHNELVDLLGIDIMKQYYNKKLLYDKYCDNMLKRRKSSKIINCNVLTQKGPITLQVYREDEIVEVILNVKVSDLHLAE</sequence>
<feature type="region of interest" description="Disordered" evidence="1">
    <location>
        <begin position="1"/>
        <end position="37"/>
    </location>
</feature>
<reference evidence="2" key="2">
    <citation type="submission" date="2022-01" db="EMBL/GenBank/DDBJ databases">
        <authorList>
            <person name="Yamashiro T."/>
            <person name="Shiraishi A."/>
            <person name="Satake H."/>
            <person name="Nakayama K."/>
        </authorList>
    </citation>
    <scope>NUCLEOTIDE SEQUENCE</scope>
</reference>
<organism evidence="2 3">
    <name type="scientific">Tanacetum coccineum</name>
    <dbReference type="NCBI Taxonomy" id="301880"/>
    <lineage>
        <taxon>Eukaryota</taxon>
        <taxon>Viridiplantae</taxon>
        <taxon>Streptophyta</taxon>
        <taxon>Embryophyta</taxon>
        <taxon>Tracheophyta</taxon>
        <taxon>Spermatophyta</taxon>
        <taxon>Magnoliopsida</taxon>
        <taxon>eudicotyledons</taxon>
        <taxon>Gunneridae</taxon>
        <taxon>Pentapetalae</taxon>
        <taxon>asterids</taxon>
        <taxon>campanulids</taxon>
        <taxon>Asterales</taxon>
        <taxon>Asteraceae</taxon>
        <taxon>Asteroideae</taxon>
        <taxon>Anthemideae</taxon>
        <taxon>Anthemidinae</taxon>
        <taxon>Tanacetum</taxon>
    </lineage>
</organism>
<evidence type="ECO:0000313" key="2">
    <source>
        <dbReference type="EMBL" id="GJT12153.1"/>
    </source>
</evidence>
<dbReference type="EMBL" id="BQNB010013125">
    <property type="protein sequence ID" value="GJT12153.1"/>
    <property type="molecule type" value="Genomic_DNA"/>
</dbReference>
<keyword evidence="3" id="KW-1185">Reference proteome</keyword>
<protein>
    <submittedName>
        <fullName evidence="2">Uncharacterized protein</fullName>
    </submittedName>
</protein>
<feature type="compositionally biased region" description="Basic residues" evidence="1">
    <location>
        <begin position="113"/>
        <end position="123"/>
    </location>
</feature>
<feature type="compositionally biased region" description="Basic and acidic residues" evidence="1">
    <location>
        <begin position="205"/>
        <end position="216"/>
    </location>
</feature>
<evidence type="ECO:0000313" key="3">
    <source>
        <dbReference type="Proteomes" id="UP001151760"/>
    </source>
</evidence>
<accession>A0ABQ5BF84</accession>
<evidence type="ECO:0000256" key="1">
    <source>
        <dbReference type="SAM" id="MobiDB-lite"/>
    </source>
</evidence>
<feature type="compositionally biased region" description="Basic and acidic residues" evidence="1">
    <location>
        <begin position="18"/>
        <end position="29"/>
    </location>
</feature>
<comment type="caution">
    <text evidence="2">The sequence shown here is derived from an EMBL/GenBank/DDBJ whole genome shotgun (WGS) entry which is preliminary data.</text>
</comment>
<proteinExistence type="predicted"/>
<reference evidence="2" key="1">
    <citation type="journal article" date="2022" name="Int. J. Mol. Sci.">
        <title>Draft Genome of Tanacetum Coccineum: Genomic Comparison of Closely Related Tanacetum-Family Plants.</title>
        <authorList>
            <person name="Yamashiro T."/>
            <person name="Shiraishi A."/>
            <person name="Nakayama K."/>
            <person name="Satake H."/>
        </authorList>
    </citation>
    <scope>NUCLEOTIDE SEQUENCE</scope>
</reference>
<name>A0ABQ5BF84_9ASTR</name>
<feature type="region of interest" description="Disordered" evidence="1">
    <location>
        <begin position="113"/>
        <end position="164"/>
    </location>
</feature>
<dbReference type="Proteomes" id="UP001151760">
    <property type="component" value="Unassembled WGS sequence"/>
</dbReference>
<feature type="region of interest" description="Disordered" evidence="1">
    <location>
        <begin position="182"/>
        <end position="223"/>
    </location>
</feature>